<feature type="binding site" evidence="3">
    <location>
        <position position="114"/>
    </location>
    <ligand>
        <name>Zn(2+)</name>
        <dbReference type="ChEBI" id="CHEBI:29105"/>
        <label>2</label>
    </ligand>
</feature>
<proteinExistence type="predicted"/>
<dbReference type="Proteomes" id="UP001431783">
    <property type="component" value="Unassembled WGS sequence"/>
</dbReference>
<dbReference type="PANTHER" id="PTHR11596">
    <property type="entry name" value="ALKALINE PHOSPHATASE"/>
    <property type="match status" value="1"/>
</dbReference>
<dbReference type="GO" id="GO:0004035">
    <property type="term" value="F:alkaline phosphatase activity"/>
    <property type="evidence" value="ECO:0007669"/>
    <property type="project" value="UniProtKB-EC"/>
</dbReference>
<dbReference type="Pfam" id="PF00245">
    <property type="entry name" value="Alk_phosphatase"/>
    <property type="match status" value="1"/>
</dbReference>
<dbReference type="SUPFAM" id="SSF53649">
    <property type="entry name" value="Alkaline phosphatase-like"/>
    <property type="match status" value="1"/>
</dbReference>
<dbReference type="InterPro" id="IPR017850">
    <property type="entry name" value="Alkaline_phosphatase_core_sf"/>
</dbReference>
<organism evidence="4 5">
    <name type="scientific">Henosepilachna vigintioctopunctata</name>
    <dbReference type="NCBI Taxonomy" id="420089"/>
    <lineage>
        <taxon>Eukaryota</taxon>
        <taxon>Metazoa</taxon>
        <taxon>Ecdysozoa</taxon>
        <taxon>Arthropoda</taxon>
        <taxon>Hexapoda</taxon>
        <taxon>Insecta</taxon>
        <taxon>Pterygota</taxon>
        <taxon>Neoptera</taxon>
        <taxon>Endopterygota</taxon>
        <taxon>Coleoptera</taxon>
        <taxon>Polyphaga</taxon>
        <taxon>Cucujiformia</taxon>
        <taxon>Coccinelloidea</taxon>
        <taxon>Coccinellidae</taxon>
        <taxon>Epilachninae</taxon>
        <taxon>Epilachnini</taxon>
        <taxon>Henosepilachna</taxon>
    </lineage>
</organism>
<dbReference type="EMBL" id="JARQZJ010000092">
    <property type="protein sequence ID" value="KAK9884295.1"/>
    <property type="molecule type" value="Genomic_DNA"/>
</dbReference>
<comment type="caution">
    <text evidence="4">The sequence shown here is derived from an EMBL/GenBank/DDBJ whole genome shotgun (WGS) entry which is preliminary data.</text>
</comment>
<sequence length="301" mass="33254">MLQSNTTDKPNDFVDKISCIRKDGKDLIKKWKQDKEQKKVSHAFVSNNAELHHLNESTEYVLGIFANSHLQREFQKDKGPKGMPSLKNMTEKAIKILKKNKKGFLLMVEGGLIDKSHHMGKARQALDETKALSDAVDAALSLVSTKDTLIIVTSDHSHGLAFVGHSNRNQSILGSISTSLGSQTPHTNLLYIFGGDKNFQYDAKNGSVVRRDPTQDKTDAFEYSQQAGFHDDEGKHSGEDVLVYATGPMSHLVHSVREQTFVANLVSYAAKIGPLKDVKGGAMAQNPNFVCLVLLVIFHLI</sequence>
<dbReference type="PANTHER" id="PTHR11596:SF5">
    <property type="entry name" value="ALKALINE PHOSPHATASE"/>
    <property type="match status" value="1"/>
</dbReference>
<evidence type="ECO:0000256" key="1">
    <source>
        <dbReference type="ARBA" id="ARBA00012647"/>
    </source>
</evidence>
<keyword evidence="3" id="KW-0862">Zinc</keyword>
<comment type="cofactor">
    <cofactor evidence="3">
        <name>Mg(2+)</name>
        <dbReference type="ChEBI" id="CHEBI:18420"/>
    </cofactor>
    <text evidence="3">Binds 1 Mg(2+) ion.</text>
</comment>
<comment type="cofactor">
    <cofactor evidence="3">
        <name>Zn(2+)</name>
        <dbReference type="ChEBI" id="CHEBI:29105"/>
    </cofactor>
    <text evidence="3">Binds 2 Zn(2+) ions.</text>
</comment>
<keyword evidence="3" id="KW-0460">Magnesium</keyword>
<keyword evidence="3" id="KW-0479">Metal-binding</keyword>
<feature type="binding site" evidence="3">
    <location>
        <position position="155"/>
    </location>
    <ligand>
        <name>Zn(2+)</name>
        <dbReference type="ChEBI" id="CHEBI:29105"/>
        <label>2</label>
    </ligand>
</feature>
<dbReference type="SMART" id="SM00098">
    <property type="entry name" value="alkPPc"/>
    <property type="match status" value="1"/>
</dbReference>
<evidence type="ECO:0000313" key="5">
    <source>
        <dbReference type="Proteomes" id="UP001431783"/>
    </source>
</evidence>
<dbReference type="Gene3D" id="3.40.720.10">
    <property type="entry name" value="Alkaline Phosphatase, subunit A"/>
    <property type="match status" value="1"/>
</dbReference>
<gene>
    <name evidence="4" type="ORF">WA026_005247</name>
</gene>
<keyword evidence="5" id="KW-1185">Reference proteome</keyword>
<feature type="binding site" evidence="3">
    <location>
        <position position="118"/>
    </location>
    <ligand>
        <name>Zn(2+)</name>
        <dbReference type="ChEBI" id="CHEBI:29105"/>
        <label>2</label>
    </ligand>
</feature>
<feature type="binding site" evidence="3">
    <location>
        <position position="236"/>
    </location>
    <ligand>
        <name>Zn(2+)</name>
        <dbReference type="ChEBI" id="CHEBI:29105"/>
        <label>2</label>
    </ligand>
</feature>
<dbReference type="InterPro" id="IPR001952">
    <property type="entry name" value="Alkaline_phosphatase"/>
</dbReference>
<dbReference type="EC" id="3.1.3.1" evidence="1"/>
<name>A0AAW1UTD2_9CUCU</name>
<feature type="binding site" evidence="3">
    <location>
        <position position="156"/>
    </location>
    <ligand>
        <name>Zn(2+)</name>
        <dbReference type="ChEBI" id="CHEBI:29105"/>
        <label>2</label>
    </ligand>
</feature>
<protein>
    <recommendedName>
        <fullName evidence="1">alkaline phosphatase</fullName>
        <ecNumber evidence="1">3.1.3.1</ecNumber>
    </recommendedName>
</protein>
<reference evidence="4 5" key="1">
    <citation type="submission" date="2023-03" db="EMBL/GenBank/DDBJ databases">
        <title>Genome insight into feeding habits of ladybird beetles.</title>
        <authorList>
            <person name="Li H.-S."/>
            <person name="Huang Y.-H."/>
            <person name="Pang H."/>
        </authorList>
    </citation>
    <scope>NUCLEOTIDE SEQUENCE [LARGE SCALE GENOMIC DNA]</scope>
    <source>
        <strain evidence="4">SYSU_2023b</strain>
        <tissue evidence="4">Whole body</tissue>
    </source>
</reference>
<keyword evidence="2" id="KW-0597">Phosphoprotein</keyword>
<evidence type="ECO:0000313" key="4">
    <source>
        <dbReference type="EMBL" id="KAK9884295.1"/>
    </source>
</evidence>
<dbReference type="GO" id="GO:0046872">
    <property type="term" value="F:metal ion binding"/>
    <property type="evidence" value="ECO:0007669"/>
    <property type="project" value="UniProtKB-KW"/>
</dbReference>
<feature type="binding site" evidence="3">
    <location>
        <position position="109"/>
    </location>
    <ligand>
        <name>Mg(2+)</name>
        <dbReference type="ChEBI" id="CHEBI:18420"/>
    </ligand>
</feature>
<dbReference type="AlphaFoldDB" id="A0AAW1UTD2"/>
<evidence type="ECO:0000256" key="2">
    <source>
        <dbReference type="ARBA" id="ARBA00022553"/>
    </source>
</evidence>
<accession>A0AAW1UTD2</accession>
<evidence type="ECO:0000256" key="3">
    <source>
        <dbReference type="PIRSR" id="PIRSR601952-2"/>
    </source>
</evidence>